<dbReference type="eggNOG" id="COG0526">
    <property type="taxonomic scope" value="Bacteria"/>
</dbReference>
<sequence>MRSLFYCLLALQILSACYEDKGNYSYTDPDTIQVGGIDSVYICNLSETLDIDPRLQDGNYDYMWMCFDKNNLRRKIDTLSTERHLSYKMNLQLSSYQLIFACRNKQTEVTKYFYSSLVVQSVFSRGWYVMKESDDHTELDLFTSNKNVENILTNTIGKPLEGKPRYLGFTKYTWLDTESGKLINQNKCFTILTSADLSVVRVSDMKRLAGFKDLFFETIPKCNPSLWYSGAEENGFVNNGEVFAYTERNGELGLSKFSYPKEGSHSVSNIFTKNATMAPLLFDTEIGKFCTSFKTPDRVIVLKDTENSDYKNDFHGYEPLYFGFLDEGMWEGGKIYAVLRKESDGGRIIVYIDGKNLVDFYPEFLTNGIKKIVTLDPSMKINSATCFAQNRKFEMMYFSVKDKLYCYDLSNSLEYEIKRENGQAAIPAGEQIEVMKHVVFDYQDYQDPNIKENVDCLAVLTSSGGSYKLYLFETMANKLKNDPIIYTGKGIPKQIFYMSPYLSDVFVCY</sequence>
<dbReference type="EMBL" id="CP013195">
    <property type="protein sequence ID" value="ALO49157.1"/>
    <property type="molecule type" value="Genomic_DNA"/>
</dbReference>
<evidence type="ECO:0000313" key="1">
    <source>
        <dbReference type="EMBL" id="ALO49157.1"/>
    </source>
</evidence>
<dbReference type="AlphaFoldDB" id="A0A0S2KLP1"/>
<name>A0A0S2KLP1_9BACT</name>
<dbReference type="InterPro" id="IPR032183">
    <property type="entry name" value="PKD-like"/>
</dbReference>
<dbReference type="RefSeq" id="WP_025066282.1">
    <property type="nucleotide sequence ID" value="NZ_CP013195.1"/>
</dbReference>
<dbReference type="OrthoDB" id="1061929at2"/>
<evidence type="ECO:0008006" key="3">
    <source>
        <dbReference type="Google" id="ProtNLM"/>
    </source>
</evidence>
<evidence type="ECO:0000313" key="2">
    <source>
        <dbReference type="Proteomes" id="UP000056252"/>
    </source>
</evidence>
<organism evidence="1 2">
    <name type="scientific">Hoylesella enoeca</name>
    <dbReference type="NCBI Taxonomy" id="76123"/>
    <lineage>
        <taxon>Bacteria</taxon>
        <taxon>Pseudomonadati</taxon>
        <taxon>Bacteroidota</taxon>
        <taxon>Bacteroidia</taxon>
        <taxon>Bacteroidales</taxon>
        <taxon>Prevotellaceae</taxon>
        <taxon>Hoylesella</taxon>
    </lineage>
</organism>
<keyword evidence="2" id="KW-1185">Reference proteome</keyword>
<dbReference type="Pfam" id="PF16407">
    <property type="entry name" value="PKD_2"/>
    <property type="match status" value="1"/>
</dbReference>
<dbReference type="KEGG" id="peo:AS203_08710"/>
<protein>
    <recommendedName>
        <fullName evidence="3">Lipoprotein</fullName>
    </recommendedName>
</protein>
<gene>
    <name evidence="1" type="ORF">AS203_08710</name>
</gene>
<dbReference type="STRING" id="76123.AS203_08710"/>
<dbReference type="PROSITE" id="PS51257">
    <property type="entry name" value="PROKAR_LIPOPROTEIN"/>
    <property type="match status" value="1"/>
</dbReference>
<accession>A0A0S2KLP1</accession>
<reference evidence="2" key="1">
    <citation type="submission" date="2015-11" db="EMBL/GenBank/DDBJ databases">
        <authorList>
            <person name="Holder M.E."/>
            <person name="Ajami N.J."/>
            <person name="Petrosino J.F."/>
        </authorList>
    </citation>
    <scope>NUCLEOTIDE SEQUENCE [LARGE SCALE GENOMIC DNA]</scope>
    <source>
        <strain evidence="2">F0113</strain>
    </source>
</reference>
<proteinExistence type="predicted"/>
<dbReference type="Proteomes" id="UP000056252">
    <property type="component" value="Chromosome"/>
</dbReference>